<keyword evidence="4" id="KW-1185">Reference proteome</keyword>
<gene>
    <name evidence="3" type="ORF">F9U64_03740</name>
</gene>
<feature type="compositionally biased region" description="Polar residues" evidence="1">
    <location>
        <begin position="441"/>
        <end position="457"/>
    </location>
</feature>
<dbReference type="InterPro" id="IPR021136">
    <property type="entry name" value="Flagellar_hook_control-like_C"/>
</dbReference>
<dbReference type="AlphaFoldDB" id="A0A7C8GV87"/>
<name>A0A7C8GV87_9BACI</name>
<evidence type="ECO:0000313" key="3">
    <source>
        <dbReference type="EMBL" id="KAB8138740.1"/>
    </source>
</evidence>
<dbReference type="InterPro" id="IPR038610">
    <property type="entry name" value="FliK-like_C_sf"/>
</dbReference>
<reference evidence="3 4" key="1">
    <citation type="submission" date="2019-10" db="EMBL/GenBank/DDBJ databases">
        <title>Gracilibacillus sp. nov. isolated from rice seeds.</title>
        <authorList>
            <person name="He S."/>
        </authorList>
    </citation>
    <scope>NUCLEOTIDE SEQUENCE [LARGE SCALE GENOMIC DNA]</scope>
    <source>
        <strain evidence="3 4">TD8</strain>
    </source>
</reference>
<dbReference type="OrthoDB" id="2112988at2"/>
<evidence type="ECO:0000259" key="2">
    <source>
        <dbReference type="Pfam" id="PF02120"/>
    </source>
</evidence>
<organism evidence="3 4">
    <name type="scientific">Gracilibacillus oryzae</name>
    <dbReference type="NCBI Taxonomy" id="1672701"/>
    <lineage>
        <taxon>Bacteria</taxon>
        <taxon>Bacillati</taxon>
        <taxon>Bacillota</taxon>
        <taxon>Bacilli</taxon>
        <taxon>Bacillales</taxon>
        <taxon>Bacillaceae</taxon>
        <taxon>Gracilibacillus</taxon>
    </lineage>
</organism>
<dbReference type="CDD" id="cd17470">
    <property type="entry name" value="T3SS_Flik_C"/>
    <property type="match status" value="1"/>
</dbReference>
<dbReference type="Proteomes" id="UP000480246">
    <property type="component" value="Unassembled WGS sequence"/>
</dbReference>
<protein>
    <recommendedName>
        <fullName evidence="2">Flagellar hook-length control protein-like C-terminal domain-containing protein</fullName>
    </recommendedName>
</protein>
<feature type="domain" description="Flagellar hook-length control protein-like C-terminal" evidence="2">
    <location>
        <begin position="355"/>
        <end position="420"/>
    </location>
</feature>
<dbReference type="Gene3D" id="3.30.750.140">
    <property type="match status" value="1"/>
</dbReference>
<sequence>MFVGANFIANMTANQTLHHAGNTTSSNNDFQQLLEGVTEHQGDGTIRSLVSNQTESNLTAGLESIIPNASEETMELLRSLISGEELSEESVQQLADLLGTEEDGANEELLDIIQQLLNVPDQSEFTESLKGLEKLLTDKELTSEELIAQLQDLFSNKAAEESVIPIFSGISTARLQVNALNPEISKVDQQEFAALWQKVDRLINKLENLPLTAKDYKQLTNLIQQWSQLSQQDSATLSSFLTNIDDSKTKNIWTKLVENYQNRLSAEKLYGQTQQVTKQDIAKWIQSALENYETIVKPENGLARAELLQLSNQSAQHKVQQFVIHVQQTNTEGQVAQKQLLEQFQLAIQKSSFLKSPNGTNQLMLRLQPGNLGDVMVKLTQVNGEMIVKMVVQSQAAKDLLEGNINQLRHMFSPQQVVIEKQESILTQTSQDRLWKDESDASNNQEKQNSDDQAGQHSDSEQERETSTFHDLLMDMKV</sequence>
<dbReference type="RefSeq" id="WP_153401670.1">
    <property type="nucleotide sequence ID" value="NZ_ML762425.1"/>
</dbReference>
<feature type="region of interest" description="Disordered" evidence="1">
    <location>
        <begin position="429"/>
        <end position="478"/>
    </location>
</feature>
<accession>A0A7C8GV87</accession>
<comment type="caution">
    <text evidence="3">The sequence shown here is derived from an EMBL/GenBank/DDBJ whole genome shotgun (WGS) entry which is preliminary data.</text>
</comment>
<dbReference type="Pfam" id="PF02120">
    <property type="entry name" value="Flg_hook"/>
    <property type="match status" value="1"/>
</dbReference>
<evidence type="ECO:0000256" key="1">
    <source>
        <dbReference type="SAM" id="MobiDB-lite"/>
    </source>
</evidence>
<evidence type="ECO:0000313" key="4">
    <source>
        <dbReference type="Proteomes" id="UP000480246"/>
    </source>
</evidence>
<dbReference type="EMBL" id="WEID01000015">
    <property type="protein sequence ID" value="KAB8138740.1"/>
    <property type="molecule type" value="Genomic_DNA"/>
</dbReference>
<proteinExistence type="predicted"/>
<feature type="compositionally biased region" description="Basic and acidic residues" evidence="1">
    <location>
        <begin position="458"/>
        <end position="478"/>
    </location>
</feature>